<accession>A0A423PKM1</accession>
<feature type="transmembrane region" description="Helical" evidence="1">
    <location>
        <begin position="50"/>
        <end position="65"/>
    </location>
</feature>
<dbReference type="EMBL" id="AYKG01000037">
    <property type="protein sequence ID" value="ROO26129.1"/>
    <property type="molecule type" value="Genomic_DNA"/>
</dbReference>
<dbReference type="InterPro" id="IPR006976">
    <property type="entry name" value="VanZ-like"/>
</dbReference>
<keyword evidence="1" id="KW-0812">Transmembrane</keyword>
<proteinExistence type="predicted"/>
<dbReference type="NCBIfam" id="NF037970">
    <property type="entry name" value="vanZ_1"/>
    <property type="match status" value="1"/>
</dbReference>
<dbReference type="AlphaFoldDB" id="A0A423PKM1"/>
<dbReference type="Proteomes" id="UP000285310">
    <property type="component" value="Unassembled WGS sequence"/>
</dbReference>
<keyword evidence="1" id="KW-1133">Transmembrane helix</keyword>
<protein>
    <submittedName>
        <fullName evidence="3">Membrane protein</fullName>
    </submittedName>
</protein>
<dbReference type="RefSeq" id="WP_123658794.1">
    <property type="nucleotide sequence ID" value="NZ_AYKG01000037.1"/>
</dbReference>
<name>A0A423PKM1_9GAMM</name>
<dbReference type="Pfam" id="PF04892">
    <property type="entry name" value="VanZ"/>
    <property type="match status" value="1"/>
</dbReference>
<feature type="domain" description="VanZ-like" evidence="2">
    <location>
        <begin position="50"/>
        <end position="116"/>
    </location>
</feature>
<keyword evidence="4" id="KW-1185">Reference proteome</keyword>
<feature type="transmembrane region" description="Helical" evidence="1">
    <location>
        <begin position="97"/>
        <end position="118"/>
    </location>
</feature>
<evidence type="ECO:0000259" key="2">
    <source>
        <dbReference type="Pfam" id="PF04892"/>
    </source>
</evidence>
<comment type="caution">
    <text evidence="3">The sequence shown here is derived from an EMBL/GenBank/DDBJ whole genome shotgun (WGS) entry which is preliminary data.</text>
</comment>
<organism evidence="3 4">
    <name type="scientific">Salinisphaera japonica YTM-1</name>
    <dbReference type="NCBI Taxonomy" id="1209778"/>
    <lineage>
        <taxon>Bacteria</taxon>
        <taxon>Pseudomonadati</taxon>
        <taxon>Pseudomonadota</taxon>
        <taxon>Gammaproteobacteria</taxon>
        <taxon>Salinisphaerales</taxon>
        <taxon>Salinisphaeraceae</taxon>
        <taxon>Salinisphaera</taxon>
    </lineage>
</organism>
<feature type="transmembrane region" description="Helical" evidence="1">
    <location>
        <begin position="72"/>
        <end position="91"/>
    </location>
</feature>
<evidence type="ECO:0000256" key="1">
    <source>
        <dbReference type="SAM" id="Phobius"/>
    </source>
</evidence>
<feature type="transmembrane region" description="Helical" evidence="1">
    <location>
        <begin position="12"/>
        <end position="30"/>
    </location>
</feature>
<dbReference type="OrthoDB" id="7063931at2"/>
<dbReference type="InParanoid" id="A0A423PKM1"/>
<evidence type="ECO:0000313" key="3">
    <source>
        <dbReference type="EMBL" id="ROO26129.1"/>
    </source>
</evidence>
<keyword evidence="1" id="KW-0472">Membrane</keyword>
<gene>
    <name evidence="3" type="ORF">SAJA_11560</name>
</gene>
<evidence type="ECO:0000313" key="4">
    <source>
        <dbReference type="Proteomes" id="UP000285310"/>
    </source>
</evidence>
<sequence>MSGAISAERLHYFVLWCLVGAGLCAFFLYACLMPSPPSEPGIPYFDKVEHAGSFIVMGAWFAAVFPRRLLRVGLWLAVFAAATELLQAATGYRDGDILDWCADCAGLVIGIGAARLGAMNWLYGLDRFVASKAH</sequence>
<reference evidence="3 4" key="1">
    <citation type="submission" date="2013-10" db="EMBL/GenBank/DDBJ databases">
        <title>Salinisphaera japonica YTM-1 Genome Sequencing.</title>
        <authorList>
            <person name="Lai Q."/>
            <person name="Li C."/>
            <person name="Shao Z."/>
        </authorList>
    </citation>
    <scope>NUCLEOTIDE SEQUENCE [LARGE SCALE GENOMIC DNA]</scope>
    <source>
        <strain evidence="3 4">YTM-1</strain>
    </source>
</reference>